<organism evidence="4 5">
    <name type="scientific">Candidatus Contendobacter odensis Run_B_J11</name>
    <dbReference type="NCBI Taxonomy" id="1400861"/>
    <lineage>
        <taxon>Bacteria</taxon>
        <taxon>Pseudomonadati</taxon>
        <taxon>Pseudomonadota</taxon>
        <taxon>Gammaproteobacteria</taxon>
        <taxon>Candidatus Competibacteraceae</taxon>
        <taxon>Candidatus Contendibacter</taxon>
    </lineage>
</organism>
<keyword evidence="2" id="KW-0812">Transmembrane</keyword>
<dbReference type="OrthoDB" id="7597097at2"/>
<evidence type="ECO:0000256" key="1">
    <source>
        <dbReference type="SAM" id="MobiDB-lite"/>
    </source>
</evidence>
<comment type="caution">
    <text evidence="4">The sequence shown here is derived from an EMBL/GenBank/DDBJ whole genome shotgun (WGS) entry which is preliminary data.</text>
</comment>
<evidence type="ECO:0000313" key="4">
    <source>
        <dbReference type="EMBL" id="CDH44636.1"/>
    </source>
</evidence>
<keyword evidence="2" id="KW-0472">Membrane</keyword>
<name>A0A7U7GAE2_9GAMM</name>
<evidence type="ECO:0000259" key="3">
    <source>
        <dbReference type="Pfam" id="PF13248"/>
    </source>
</evidence>
<dbReference type="RefSeq" id="WP_154724797.1">
    <property type="nucleotide sequence ID" value="NZ_CBTK010000089.1"/>
</dbReference>
<dbReference type="Proteomes" id="UP000019184">
    <property type="component" value="Unassembled WGS sequence"/>
</dbReference>
<feature type="transmembrane region" description="Helical" evidence="2">
    <location>
        <begin position="30"/>
        <end position="48"/>
    </location>
</feature>
<dbReference type="Pfam" id="PF13248">
    <property type="entry name" value="Zn_ribbon_3"/>
    <property type="match status" value="1"/>
</dbReference>
<proteinExistence type="predicted"/>
<feature type="region of interest" description="Disordered" evidence="1">
    <location>
        <begin position="100"/>
        <end position="119"/>
    </location>
</feature>
<dbReference type="InterPro" id="IPR059113">
    <property type="entry name" value="Znf_ribbon"/>
</dbReference>
<sequence length="119" mass="13356">MEIFLIFTWFFCGVISGVVASNKGRSGFGWFILGFLFGPLGLILALVVSKDQEAVEQSAFQRGSMKKCPYCAEFIKTEAIKCRFCGADILDFPHSSPVSVPVKNKDQDDEWYERNMGNK</sequence>
<protein>
    <recommendedName>
        <fullName evidence="3">Putative zinc-ribbon domain-containing protein</fullName>
    </recommendedName>
</protein>
<gene>
    <name evidence="4" type="ORF">BN874_1790004</name>
</gene>
<keyword evidence="2" id="KW-1133">Transmembrane helix</keyword>
<evidence type="ECO:0000313" key="5">
    <source>
        <dbReference type="Proteomes" id="UP000019184"/>
    </source>
</evidence>
<dbReference type="AlphaFoldDB" id="A0A7U7GAE2"/>
<feature type="domain" description="Putative zinc-ribbon" evidence="3">
    <location>
        <begin position="64"/>
        <end position="89"/>
    </location>
</feature>
<accession>A0A7U7GAE2</accession>
<dbReference type="EMBL" id="CBTK010000089">
    <property type="protein sequence ID" value="CDH44636.1"/>
    <property type="molecule type" value="Genomic_DNA"/>
</dbReference>
<keyword evidence="5" id="KW-1185">Reference proteome</keyword>
<evidence type="ECO:0000256" key="2">
    <source>
        <dbReference type="SAM" id="Phobius"/>
    </source>
</evidence>
<reference evidence="4 5" key="1">
    <citation type="journal article" date="2014" name="ISME J.">
        <title>Candidatus Competibacter-lineage genomes retrieved from metagenomes reveal functional metabolic diversity.</title>
        <authorList>
            <person name="McIlroy S.J."/>
            <person name="Albertsen M."/>
            <person name="Andresen E.K."/>
            <person name="Saunders A.M."/>
            <person name="Kristiansen R."/>
            <person name="Stokholm-Bjerregaard M."/>
            <person name="Nielsen K.L."/>
            <person name="Nielsen P.H."/>
        </authorList>
    </citation>
    <scope>NUCLEOTIDE SEQUENCE [LARGE SCALE GENOMIC DNA]</scope>
    <source>
        <strain evidence="4 5">Run_B_J11</strain>
    </source>
</reference>